<feature type="region of interest" description="Disordered" evidence="1">
    <location>
        <begin position="95"/>
        <end position="201"/>
    </location>
</feature>
<organism evidence="2 3">
    <name type="scientific">Exophiala aquamarina CBS 119918</name>
    <dbReference type="NCBI Taxonomy" id="1182545"/>
    <lineage>
        <taxon>Eukaryota</taxon>
        <taxon>Fungi</taxon>
        <taxon>Dikarya</taxon>
        <taxon>Ascomycota</taxon>
        <taxon>Pezizomycotina</taxon>
        <taxon>Eurotiomycetes</taxon>
        <taxon>Chaetothyriomycetidae</taxon>
        <taxon>Chaetothyriales</taxon>
        <taxon>Herpotrichiellaceae</taxon>
        <taxon>Exophiala</taxon>
    </lineage>
</organism>
<reference evidence="2 3" key="1">
    <citation type="submission" date="2013-03" db="EMBL/GenBank/DDBJ databases">
        <title>The Genome Sequence of Exophiala aquamarina CBS 119918.</title>
        <authorList>
            <consortium name="The Broad Institute Genomics Platform"/>
            <person name="Cuomo C."/>
            <person name="de Hoog S."/>
            <person name="Gorbushina A."/>
            <person name="Walker B."/>
            <person name="Young S.K."/>
            <person name="Zeng Q."/>
            <person name="Gargeya S."/>
            <person name="Fitzgerald M."/>
            <person name="Haas B."/>
            <person name="Abouelleil A."/>
            <person name="Allen A.W."/>
            <person name="Alvarado L."/>
            <person name="Arachchi H.M."/>
            <person name="Berlin A.M."/>
            <person name="Chapman S.B."/>
            <person name="Gainer-Dewar J."/>
            <person name="Goldberg J."/>
            <person name="Griggs A."/>
            <person name="Gujja S."/>
            <person name="Hansen M."/>
            <person name="Howarth C."/>
            <person name="Imamovic A."/>
            <person name="Ireland A."/>
            <person name="Larimer J."/>
            <person name="McCowan C."/>
            <person name="Murphy C."/>
            <person name="Pearson M."/>
            <person name="Poon T.W."/>
            <person name="Priest M."/>
            <person name="Roberts A."/>
            <person name="Saif S."/>
            <person name="Shea T."/>
            <person name="Sisk P."/>
            <person name="Sykes S."/>
            <person name="Wortman J."/>
            <person name="Nusbaum C."/>
            <person name="Birren B."/>
        </authorList>
    </citation>
    <scope>NUCLEOTIDE SEQUENCE [LARGE SCALE GENOMIC DNA]</scope>
    <source>
        <strain evidence="2 3">CBS 119918</strain>
    </source>
</reference>
<dbReference type="Proteomes" id="UP000027920">
    <property type="component" value="Unassembled WGS sequence"/>
</dbReference>
<proteinExistence type="predicted"/>
<feature type="compositionally biased region" description="Low complexity" evidence="1">
    <location>
        <begin position="169"/>
        <end position="199"/>
    </location>
</feature>
<accession>A0A072P903</accession>
<name>A0A072P903_9EURO</name>
<dbReference type="GeneID" id="25281708"/>
<dbReference type="HOGENOM" id="CLU_1215366_0_0_1"/>
<dbReference type="RefSeq" id="XP_013259194.1">
    <property type="nucleotide sequence ID" value="XM_013403740.1"/>
</dbReference>
<feature type="compositionally biased region" description="Polar residues" evidence="1">
    <location>
        <begin position="95"/>
        <end position="105"/>
    </location>
</feature>
<dbReference type="OrthoDB" id="5408144at2759"/>
<evidence type="ECO:0000256" key="1">
    <source>
        <dbReference type="SAM" id="MobiDB-lite"/>
    </source>
</evidence>
<evidence type="ECO:0000313" key="2">
    <source>
        <dbReference type="EMBL" id="KEF56604.1"/>
    </source>
</evidence>
<dbReference type="AlphaFoldDB" id="A0A072P903"/>
<dbReference type="EMBL" id="AMGV01000005">
    <property type="protein sequence ID" value="KEF56604.1"/>
    <property type="molecule type" value="Genomic_DNA"/>
</dbReference>
<comment type="caution">
    <text evidence="2">The sequence shown here is derived from an EMBL/GenBank/DDBJ whole genome shotgun (WGS) entry which is preliminary data.</text>
</comment>
<evidence type="ECO:0000313" key="3">
    <source>
        <dbReference type="Proteomes" id="UP000027920"/>
    </source>
</evidence>
<feature type="compositionally biased region" description="Basic and acidic residues" evidence="1">
    <location>
        <begin position="130"/>
        <end position="149"/>
    </location>
</feature>
<feature type="region of interest" description="Disordered" evidence="1">
    <location>
        <begin position="1"/>
        <end position="52"/>
    </location>
</feature>
<feature type="compositionally biased region" description="Basic and acidic residues" evidence="1">
    <location>
        <begin position="43"/>
        <end position="52"/>
    </location>
</feature>
<feature type="compositionally biased region" description="Low complexity" evidence="1">
    <location>
        <begin position="106"/>
        <end position="122"/>
    </location>
</feature>
<keyword evidence="3" id="KW-1185">Reference proteome</keyword>
<feature type="compositionally biased region" description="Low complexity" evidence="1">
    <location>
        <begin position="10"/>
        <end position="32"/>
    </location>
</feature>
<dbReference type="VEuPathDB" id="FungiDB:A1O9_06793"/>
<gene>
    <name evidence="2" type="ORF">A1O9_06793</name>
</gene>
<protein>
    <submittedName>
        <fullName evidence="2">Uncharacterized protein</fullName>
    </submittedName>
</protein>
<sequence length="257" mass="26877">MGLRVKLRKTFGSSSKKSNSTSSGSHANGNTSTPSSIYPNEQHYTDRTDIEYYKPNEIPKSKYRGKVDPAHQASLGAFSLSDAFAATTRRASLALSGTFSPGGTKSQSRAPSRVPSRRPSISEVISGSHLRTEDRSGSGSDVSREKSEDSNTSTDSAALGGQSGDTANTSLSGPTSTTGTTAPTTAVAPTPLTALTSPSNPKLVAVQDDGAVNITGSELSKHITAHDTPFTAEELETAMTRATFQDRDGPVHEVNIS</sequence>